<sequence>MRHGRFFDKSSDCILRQGPSGLNLIKSGHIKRKWWPVDSEAALRSVEIFLSWARARPKTPWPDGGAESLRSPCCGLALQKTKFPFGI</sequence>
<accession>A0AAV4B9E2</accession>
<evidence type="ECO:0000313" key="2">
    <source>
        <dbReference type="Proteomes" id="UP000735302"/>
    </source>
</evidence>
<organism evidence="1 2">
    <name type="scientific">Plakobranchus ocellatus</name>
    <dbReference type="NCBI Taxonomy" id="259542"/>
    <lineage>
        <taxon>Eukaryota</taxon>
        <taxon>Metazoa</taxon>
        <taxon>Spiralia</taxon>
        <taxon>Lophotrochozoa</taxon>
        <taxon>Mollusca</taxon>
        <taxon>Gastropoda</taxon>
        <taxon>Heterobranchia</taxon>
        <taxon>Euthyneura</taxon>
        <taxon>Panpulmonata</taxon>
        <taxon>Sacoglossa</taxon>
        <taxon>Placobranchoidea</taxon>
        <taxon>Plakobranchidae</taxon>
        <taxon>Plakobranchus</taxon>
    </lineage>
</organism>
<dbReference type="Proteomes" id="UP000735302">
    <property type="component" value="Unassembled WGS sequence"/>
</dbReference>
<reference evidence="1 2" key="1">
    <citation type="journal article" date="2021" name="Elife">
        <title>Chloroplast acquisition without the gene transfer in kleptoplastic sea slugs, Plakobranchus ocellatus.</title>
        <authorList>
            <person name="Maeda T."/>
            <person name="Takahashi S."/>
            <person name="Yoshida T."/>
            <person name="Shimamura S."/>
            <person name="Takaki Y."/>
            <person name="Nagai Y."/>
            <person name="Toyoda A."/>
            <person name="Suzuki Y."/>
            <person name="Arimoto A."/>
            <person name="Ishii H."/>
            <person name="Satoh N."/>
            <person name="Nishiyama T."/>
            <person name="Hasebe M."/>
            <person name="Maruyama T."/>
            <person name="Minagawa J."/>
            <person name="Obokata J."/>
            <person name="Shigenobu S."/>
        </authorList>
    </citation>
    <scope>NUCLEOTIDE SEQUENCE [LARGE SCALE GENOMIC DNA]</scope>
</reference>
<evidence type="ECO:0000313" key="1">
    <source>
        <dbReference type="EMBL" id="GFO15433.1"/>
    </source>
</evidence>
<comment type="caution">
    <text evidence="1">The sequence shown here is derived from an EMBL/GenBank/DDBJ whole genome shotgun (WGS) entry which is preliminary data.</text>
</comment>
<protein>
    <submittedName>
        <fullName evidence="1">Uncharacterized protein</fullName>
    </submittedName>
</protein>
<dbReference type="AlphaFoldDB" id="A0AAV4B9E2"/>
<dbReference type="EMBL" id="BLXT01004610">
    <property type="protein sequence ID" value="GFO15433.1"/>
    <property type="molecule type" value="Genomic_DNA"/>
</dbReference>
<keyword evidence="2" id="KW-1185">Reference proteome</keyword>
<name>A0AAV4B9E2_9GAST</name>
<gene>
    <name evidence="1" type="ORF">PoB_004193800</name>
</gene>
<proteinExistence type="predicted"/>